<sequence>MDMGRSVVERRIRALAGARLWLGGIALSLIVAACAPIYRNHGYIPAETDLAQIEVGSDTRETVAEKVGRPSAQGLLNDIGWFYVQSRWKHYGARAPQEIERQIVAVTFTESGVVQNVERFGLEDGRVVTLSRRVTDSNIRGVGIIAQLMRNFGRFNAGQFLN</sequence>
<organism evidence="5 6">
    <name type="scientific">Gemmobacter denitrificans</name>
    <dbReference type="NCBI Taxonomy" id="3123040"/>
    <lineage>
        <taxon>Bacteria</taxon>
        <taxon>Pseudomonadati</taxon>
        <taxon>Pseudomonadota</taxon>
        <taxon>Alphaproteobacteria</taxon>
        <taxon>Rhodobacterales</taxon>
        <taxon>Paracoccaceae</taxon>
        <taxon>Gemmobacter</taxon>
    </lineage>
</organism>
<keyword evidence="3" id="KW-0812">Transmembrane</keyword>
<name>A0ABU8BRA9_9RHOB</name>
<dbReference type="Gene3D" id="3.30.1450.10">
    <property type="match status" value="1"/>
</dbReference>
<reference evidence="5" key="1">
    <citation type="submission" date="2024-02" db="EMBL/GenBank/DDBJ databases">
        <title>Genome sequences of strain Gemmobacter sp. JM10B15.</title>
        <authorList>
            <person name="Zhang M."/>
        </authorList>
    </citation>
    <scope>NUCLEOTIDE SEQUENCE</scope>
    <source>
        <strain evidence="5">JM10B15</strain>
    </source>
</reference>
<keyword evidence="3" id="KW-1133">Transmembrane helix</keyword>
<feature type="domain" description="Outer membrane protein assembly factor BamE" evidence="4">
    <location>
        <begin position="42"/>
        <end position="117"/>
    </location>
</feature>
<keyword evidence="6" id="KW-1185">Reference proteome</keyword>
<feature type="transmembrane region" description="Helical" evidence="3">
    <location>
        <begin position="20"/>
        <end position="38"/>
    </location>
</feature>
<keyword evidence="2 3" id="KW-0472">Membrane</keyword>
<evidence type="ECO:0000259" key="4">
    <source>
        <dbReference type="Pfam" id="PF04355"/>
    </source>
</evidence>
<dbReference type="InterPro" id="IPR007450">
    <property type="entry name" value="BamE_dom"/>
</dbReference>
<accession>A0ABU8BRA9</accession>
<evidence type="ECO:0000256" key="1">
    <source>
        <dbReference type="ARBA" id="ARBA00022729"/>
    </source>
</evidence>
<dbReference type="InterPro" id="IPR037873">
    <property type="entry name" value="BamE-like"/>
</dbReference>
<evidence type="ECO:0000256" key="2">
    <source>
        <dbReference type="ARBA" id="ARBA00023136"/>
    </source>
</evidence>
<evidence type="ECO:0000313" key="5">
    <source>
        <dbReference type="EMBL" id="MEH7826810.1"/>
    </source>
</evidence>
<evidence type="ECO:0000313" key="6">
    <source>
        <dbReference type="Proteomes" id="UP001431963"/>
    </source>
</evidence>
<dbReference type="EMBL" id="JBALHR010000001">
    <property type="protein sequence ID" value="MEH7826810.1"/>
    <property type="molecule type" value="Genomic_DNA"/>
</dbReference>
<keyword evidence="1" id="KW-0732">Signal</keyword>
<dbReference type="Proteomes" id="UP001431963">
    <property type="component" value="Unassembled WGS sequence"/>
</dbReference>
<evidence type="ECO:0000256" key="3">
    <source>
        <dbReference type="SAM" id="Phobius"/>
    </source>
</evidence>
<dbReference type="Pfam" id="PF04355">
    <property type="entry name" value="BamE"/>
    <property type="match status" value="1"/>
</dbReference>
<protein>
    <submittedName>
        <fullName evidence="5">Outer membrane protein assembly factor BamE</fullName>
    </submittedName>
</protein>
<gene>
    <name evidence="5" type="ORF">V6590_01475</name>
</gene>
<dbReference type="PROSITE" id="PS51257">
    <property type="entry name" value="PROKAR_LIPOPROTEIN"/>
    <property type="match status" value="1"/>
</dbReference>
<proteinExistence type="predicted"/>
<comment type="caution">
    <text evidence="5">The sequence shown here is derived from an EMBL/GenBank/DDBJ whole genome shotgun (WGS) entry which is preliminary data.</text>
</comment>